<dbReference type="InterPro" id="IPR036047">
    <property type="entry name" value="F-box-like_dom_sf"/>
</dbReference>
<dbReference type="Proteomes" id="UP000887568">
    <property type="component" value="Unplaced"/>
</dbReference>
<evidence type="ECO:0000256" key="1">
    <source>
        <dbReference type="SAM" id="MobiDB-lite"/>
    </source>
</evidence>
<protein>
    <recommendedName>
        <fullName evidence="2">F-box domain-containing protein</fullName>
    </recommendedName>
</protein>
<accession>A0A914B0J9</accession>
<evidence type="ECO:0000313" key="3">
    <source>
        <dbReference type="EnsemblMetazoa" id="XP_038069920.1"/>
    </source>
</evidence>
<evidence type="ECO:0000259" key="2">
    <source>
        <dbReference type="PROSITE" id="PS50181"/>
    </source>
</evidence>
<name>A0A914B0J9_PATMI</name>
<dbReference type="EnsemblMetazoa" id="XM_038213992.1">
    <property type="protein sequence ID" value="XP_038069920.1"/>
    <property type="gene ID" value="LOC119739161"/>
</dbReference>
<proteinExistence type="predicted"/>
<feature type="domain" description="F-box" evidence="2">
    <location>
        <begin position="107"/>
        <end position="153"/>
    </location>
</feature>
<feature type="compositionally biased region" description="Basic and acidic residues" evidence="1">
    <location>
        <begin position="59"/>
        <end position="77"/>
    </location>
</feature>
<dbReference type="GeneID" id="119739161"/>
<dbReference type="InterPro" id="IPR001810">
    <property type="entry name" value="F-box_dom"/>
</dbReference>
<dbReference type="SUPFAM" id="SSF81383">
    <property type="entry name" value="F-box domain"/>
    <property type="match status" value="1"/>
</dbReference>
<organism evidence="3 4">
    <name type="scientific">Patiria miniata</name>
    <name type="common">Bat star</name>
    <name type="synonym">Asterina miniata</name>
    <dbReference type="NCBI Taxonomy" id="46514"/>
    <lineage>
        <taxon>Eukaryota</taxon>
        <taxon>Metazoa</taxon>
        <taxon>Echinodermata</taxon>
        <taxon>Eleutherozoa</taxon>
        <taxon>Asterozoa</taxon>
        <taxon>Asteroidea</taxon>
        <taxon>Valvatacea</taxon>
        <taxon>Valvatida</taxon>
        <taxon>Asterinidae</taxon>
        <taxon>Patiria</taxon>
    </lineage>
</organism>
<keyword evidence="4" id="KW-1185">Reference proteome</keyword>
<feature type="region of interest" description="Disordered" evidence="1">
    <location>
        <begin position="30"/>
        <end position="49"/>
    </location>
</feature>
<feature type="region of interest" description="Disordered" evidence="1">
    <location>
        <begin position="59"/>
        <end position="106"/>
    </location>
</feature>
<dbReference type="OMA" id="YIMEHID"/>
<dbReference type="PANTHER" id="PTHR46731">
    <property type="entry name" value="F-BOX ONLY PROTEIN 15"/>
    <property type="match status" value="1"/>
</dbReference>
<dbReference type="PANTHER" id="PTHR46731:SF1">
    <property type="entry name" value="F-BOX ONLY PROTEIN 15"/>
    <property type="match status" value="1"/>
</dbReference>
<evidence type="ECO:0000313" key="4">
    <source>
        <dbReference type="Proteomes" id="UP000887568"/>
    </source>
</evidence>
<sequence length="541" mass="60748">MSVAGRLLLLFGKKMSVFRHNQQLSNYLASHKSGTHTGGHNTNNRSLEPRTTDQMRTLQLHDSKSHAQQRHQTDASPRKSSAASGSSKSRGVNAVKGRSAIGSGRRRANVDDLPDEVLLKVFGFLPADSLVTCDCVCKRWHQLANDDSLWERLYRSYAASKSELAERRLQSAKSSDPKSSWKAKCIHKCIERRNARIKTLLSKSSPYTHLPANTDKAIQKLGIGWELVLRDNDKADHSFAQSDGYHLPTSSTVRWYHLQFPPIRSLRCLSIIAKAPVFFKKDGSAADNSPCQRSLLAQHDLHLGKLSTNHQPVAHDDLIDLRVIGQSILVASWKDGGELAFISASLHNHGLVHRCTQGSLNRPYIVPSHKPKPDDIDPQYGLHDYTCVVELRNQRSVLWGQQFKNVHCVKQQKEEGFARLTPVQPDVISDHSYASKKLQLPWKSDLFKGIVQDFCILDVTIHDEFLKPFWCLSCPVKVAKAVDSIVNYSYDGEAYVISHSGEKGSVKINLIWDHSKEQYAVTGVFLDISLEAINAWFSTNY</sequence>
<feature type="compositionally biased region" description="Low complexity" evidence="1">
    <location>
        <begin position="78"/>
        <end position="103"/>
    </location>
</feature>
<dbReference type="AlphaFoldDB" id="A0A914B0J9"/>
<dbReference type="Gene3D" id="1.20.1280.50">
    <property type="match status" value="1"/>
</dbReference>
<reference evidence="3" key="1">
    <citation type="submission" date="2022-11" db="UniProtKB">
        <authorList>
            <consortium name="EnsemblMetazoa"/>
        </authorList>
    </citation>
    <scope>IDENTIFICATION</scope>
</reference>
<dbReference type="CTD" id="201456"/>
<dbReference type="GO" id="GO:0019005">
    <property type="term" value="C:SCF ubiquitin ligase complex"/>
    <property type="evidence" value="ECO:0007669"/>
    <property type="project" value="TreeGrafter"/>
</dbReference>
<dbReference type="RefSeq" id="XP_038069920.1">
    <property type="nucleotide sequence ID" value="XM_038213992.1"/>
</dbReference>
<dbReference type="Pfam" id="PF12937">
    <property type="entry name" value="F-box-like"/>
    <property type="match status" value="1"/>
</dbReference>
<dbReference type="PROSITE" id="PS50181">
    <property type="entry name" value="FBOX"/>
    <property type="match status" value="1"/>
</dbReference>
<dbReference type="SMART" id="SM00256">
    <property type="entry name" value="FBOX"/>
    <property type="match status" value="1"/>
</dbReference>
<dbReference type="OrthoDB" id="3219396at2759"/>